<comment type="caution">
    <text evidence="2">The sequence shown here is derived from an EMBL/GenBank/DDBJ whole genome shotgun (WGS) entry which is preliminary data.</text>
</comment>
<reference evidence="3" key="1">
    <citation type="journal article" date="2019" name="Int. J. Syst. Evol. Microbiol.">
        <title>The Global Catalogue of Microorganisms (GCM) 10K type strain sequencing project: providing services to taxonomists for standard genome sequencing and annotation.</title>
        <authorList>
            <consortium name="The Broad Institute Genomics Platform"/>
            <consortium name="The Broad Institute Genome Sequencing Center for Infectious Disease"/>
            <person name="Wu L."/>
            <person name="Ma J."/>
        </authorList>
    </citation>
    <scope>NUCLEOTIDE SEQUENCE [LARGE SCALE GENOMIC DNA]</scope>
    <source>
        <strain evidence="3">CGMCC 4.7393</strain>
    </source>
</reference>
<keyword evidence="1" id="KW-0812">Transmembrane</keyword>
<sequence>MTPSLLPVSSKMPNIQINTKELDLSGVQQRLRTGVDFFYAETALRIFTFVWLYWAWAKFEVLLQRPAVLFTPEGLISECLIPALPGKEVFLGVIAIAAAMNGVKFIWRSSLLAQVVLALCLLWINLIIWSYGYLPNVNHLFLLAHLFLVFACFNKSSLFSGKQEVSTGINWFYLGLLFTYSLAGTWKVAALAYKLLTSSTDVHWLKPEAALYNALVNFRDNDLPLTFAPLFTDYAWVWQLGFVGVTYLQATSIWAAWRPTLRPWVGAFLICFHLLNQFAFLVSFVVACLVLLCLFFPYSLFLNKVIKAQHVQTSWGGSRREASYKRQYPSGEQDGYVGFEAYRQRLLDKNYYLFGILYLPGIRTVVEAWWWLQSKIVHQVNRTS</sequence>
<feature type="transmembrane region" description="Helical" evidence="1">
    <location>
        <begin position="236"/>
        <end position="257"/>
    </location>
</feature>
<proteinExistence type="predicted"/>
<dbReference type="RefSeq" id="WP_153042151.1">
    <property type="nucleotide sequence ID" value="NZ_JBHSYQ010000003.1"/>
</dbReference>
<feature type="transmembrane region" description="Helical" evidence="1">
    <location>
        <begin position="37"/>
        <end position="56"/>
    </location>
</feature>
<protein>
    <recommendedName>
        <fullName evidence="4">HTTM domain-containing protein</fullName>
    </recommendedName>
</protein>
<feature type="transmembrane region" description="Helical" evidence="1">
    <location>
        <begin position="278"/>
        <end position="298"/>
    </location>
</feature>
<evidence type="ECO:0000256" key="1">
    <source>
        <dbReference type="SAM" id="Phobius"/>
    </source>
</evidence>
<feature type="transmembrane region" description="Helical" evidence="1">
    <location>
        <begin position="114"/>
        <end position="134"/>
    </location>
</feature>
<evidence type="ECO:0000313" key="2">
    <source>
        <dbReference type="EMBL" id="MFC6996441.1"/>
    </source>
</evidence>
<feature type="transmembrane region" description="Helical" evidence="1">
    <location>
        <begin position="140"/>
        <end position="159"/>
    </location>
</feature>
<accession>A0ABW2DFD3</accession>
<feature type="transmembrane region" description="Helical" evidence="1">
    <location>
        <begin position="351"/>
        <end position="372"/>
    </location>
</feature>
<evidence type="ECO:0000313" key="3">
    <source>
        <dbReference type="Proteomes" id="UP001596405"/>
    </source>
</evidence>
<dbReference type="Proteomes" id="UP001596405">
    <property type="component" value="Unassembled WGS sequence"/>
</dbReference>
<keyword evidence="3" id="KW-1185">Reference proteome</keyword>
<dbReference type="EMBL" id="JBHSYQ010000003">
    <property type="protein sequence ID" value="MFC6996441.1"/>
    <property type="molecule type" value="Genomic_DNA"/>
</dbReference>
<keyword evidence="1" id="KW-1133">Transmembrane helix</keyword>
<feature type="transmembrane region" description="Helical" evidence="1">
    <location>
        <begin position="171"/>
        <end position="193"/>
    </location>
</feature>
<name>A0ABW2DFD3_9BACT</name>
<keyword evidence="1" id="KW-0472">Membrane</keyword>
<gene>
    <name evidence="2" type="ORF">ACFQHR_02340</name>
</gene>
<organism evidence="2 3">
    <name type="scientific">Rufibacter roseus</name>
    <dbReference type="NCBI Taxonomy" id="1567108"/>
    <lineage>
        <taxon>Bacteria</taxon>
        <taxon>Pseudomonadati</taxon>
        <taxon>Bacteroidota</taxon>
        <taxon>Cytophagia</taxon>
        <taxon>Cytophagales</taxon>
        <taxon>Hymenobacteraceae</taxon>
        <taxon>Rufibacter</taxon>
    </lineage>
</organism>
<evidence type="ECO:0008006" key="4">
    <source>
        <dbReference type="Google" id="ProtNLM"/>
    </source>
</evidence>